<keyword evidence="2 6" id="KW-0698">rRNA processing</keyword>
<feature type="repeat" description="WD" evidence="7">
    <location>
        <begin position="405"/>
        <end position="434"/>
    </location>
</feature>
<sequence>MSLTDTSNPTVMGSQLNGEAPATVSTTVTGEERQIAIRLTTKDAPYEIPATKFLVPGSWRRFHLSQLINKVLNKEGQSAKPSSFVIDGRCANPGAAPTGVEFQESTPFDFLINQTLLRSSLGAYCARSGVSEEVTLEIEYLPSTLPPQLESTIPSQDWVSDISLGVNGTILTSSYAGTLSCFSTLDPSSSITFHGHDLSVLSCCYVHNPAGHSSLRTESGWVASGGMDRVARVSYRLGNIVQASSTSLMNPTPSAEAIAPSTLYTLSLHTSPVSSIRARPFPSSSTEAMAAPHLLTGGWDGVVGVWDLTKGVNEGDAIEDDGQERTKKRRRAAPGTVINKTPVSALLGHTGKISRAIFSSSFSTSSQAYSTSFDHTLRTWDLSTAQLLTTRTAPSSSVLLDLAQLSQSTNLLITGSMDRSIGVWDTREEASSHISISLTGHAGPVSSVVGHPKESLLIASGSYDSTVKIWDARSPRQALFNLDMPTEEGEEKKVRVLALDWDGERLVAAGEGAKVAVWRVSGSKGVQAH</sequence>
<evidence type="ECO:0000259" key="9">
    <source>
        <dbReference type="Pfam" id="PF08154"/>
    </source>
</evidence>
<keyword evidence="1 6" id="KW-0690">Ribosome biogenesis</keyword>
<dbReference type="GO" id="GO:0000466">
    <property type="term" value="P:maturation of 5.8S rRNA from tricistronic rRNA transcript (SSU-rRNA, 5.8S rRNA, LSU-rRNA)"/>
    <property type="evidence" value="ECO:0007669"/>
    <property type="project" value="UniProtKB-UniRule"/>
</dbReference>
<evidence type="ECO:0000256" key="6">
    <source>
        <dbReference type="HAMAP-Rule" id="MF_03029"/>
    </source>
</evidence>
<dbReference type="Gene3D" id="2.130.10.10">
    <property type="entry name" value="YVTN repeat-like/Quinoprotein amine dehydrogenase"/>
    <property type="match status" value="1"/>
</dbReference>
<evidence type="ECO:0000313" key="10">
    <source>
        <dbReference type="EMBL" id="SCV67941.1"/>
    </source>
</evidence>
<comment type="subunit">
    <text evidence="6">Component of the NOP7 complex, composed of ERB1, NOP7 and YTM1. Within the NOP7 complex ERB1 appears to interact directly with NOP7 and YTM1. The NOP7 complex also associates with the 66S pre-ribosome.</text>
</comment>
<reference evidence="11" key="1">
    <citation type="submission" date="2016-09" db="EMBL/GenBank/DDBJ databases">
        <authorList>
            <person name="Jeantristanb JTB J.-T."/>
            <person name="Ricardo R."/>
        </authorList>
    </citation>
    <scope>NUCLEOTIDE SEQUENCE [LARGE SCALE GENOMIC DNA]</scope>
</reference>
<feature type="region of interest" description="Disordered" evidence="8">
    <location>
        <begin position="1"/>
        <end position="28"/>
    </location>
</feature>
<proteinExistence type="inferred from homology"/>
<dbReference type="InterPro" id="IPR020472">
    <property type="entry name" value="WD40_PAC1"/>
</dbReference>
<evidence type="ECO:0000256" key="3">
    <source>
        <dbReference type="ARBA" id="ARBA00022574"/>
    </source>
</evidence>
<gene>
    <name evidence="6" type="primary">YTM1</name>
    <name evidence="10" type="ORF">BQ2448_62</name>
</gene>
<keyword evidence="5 6" id="KW-0539">Nucleus</keyword>
<keyword evidence="11" id="KW-1185">Reference proteome</keyword>
<feature type="domain" description="NLE" evidence="9">
    <location>
        <begin position="35"/>
        <end position="88"/>
    </location>
</feature>
<dbReference type="InterPro" id="IPR015943">
    <property type="entry name" value="WD40/YVTN_repeat-like_dom_sf"/>
</dbReference>
<dbReference type="GO" id="GO:0005730">
    <property type="term" value="C:nucleolus"/>
    <property type="evidence" value="ECO:0007669"/>
    <property type="project" value="UniProtKB-SubCell"/>
</dbReference>
<dbReference type="PANTHER" id="PTHR19855:SF11">
    <property type="entry name" value="RIBOSOME BIOGENESIS PROTEIN WDR12"/>
    <property type="match status" value="1"/>
</dbReference>
<dbReference type="SUPFAM" id="SSF50978">
    <property type="entry name" value="WD40 repeat-like"/>
    <property type="match status" value="1"/>
</dbReference>
<comment type="similarity">
    <text evidence="6">Belongs to the WD repeat WDR12/YTM1 family.</text>
</comment>
<dbReference type="PROSITE" id="PS00678">
    <property type="entry name" value="WD_REPEATS_1"/>
    <property type="match status" value="3"/>
</dbReference>
<feature type="repeat" description="WD" evidence="7">
    <location>
        <begin position="346"/>
        <end position="390"/>
    </location>
</feature>
<dbReference type="SMART" id="SM00320">
    <property type="entry name" value="WD40"/>
    <property type="match status" value="7"/>
</dbReference>
<dbReference type="PANTHER" id="PTHR19855">
    <property type="entry name" value="WD40 REPEAT PROTEIN 12, 37"/>
    <property type="match status" value="1"/>
</dbReference>
<dbReference type="Pfam" id="PF08154">
    <property type="entry name" value="NLE"/>
    <property type="match status" value="1"/>
</dbReference>
<name>A0A238F791_9BASI</name>
<dbReference type="Pfam" id="PF00400">
    <property type="entry name" value="WD40"/>
    <property type="match status" value="3"/>
</dbReference>
<dbReference type="InterPro" id="IPR028599">
    <property type="entry name" value="WDR12/Ytm1"/>
</dbReference>
<dbReference type="GO" id="GO:0043021">
    <property type="term" value="F:ribonucleoprotein complex binding"/>
    <property type="evidence" value="ECO:0007669"/>
    <property type="project" value="UniProtKB-UniRule"/>
</dbReference>
<evidence type="ECO:0000256" key="1">
    <source>
        <dbReference type="ARBA" id="ARBA00022517"/>
    </source>
</evidence>
<keyword evidence="3 7" id="KW-0853">WD repeat</keyword>
<dbReference type="EMBL" id="FMSP01000003">
    <property type="protein sequence ID" value="SCV67941.1"/>
    <property type="molecule type" value="Genomic_DNA"/>
</dbReference>
<accession>A0A238F791</accession>
<dbReference type="InterPro" id="IPR036322">
    <property type="entry name" value="WD40_repeat_dom_sf"/>
</dbReference>
<comment type="subcellular location">
    <subcellularLocation>
        <location evidence="6">Nucleus</location>
        <location evidence="6">Nucleolus</location>
    </subcellularLocation>
    <subcellularLocation>
        <location evidence="6">Nucleus</location>
        <location evidence="6">Nucleoplasm</location>
    </subcellularLocation>
</comment>
<feature type="repeat" description="WD" evidence="7">
    <location>
        <begin position="438"/>
        <end position="480"/>
    </location>
</feature>
<keyword evidence="4" id="KW-0677">Repeat</keyword>
<evidence type="ECO:0000256" key="8">
    <source>
        <dbReference type="SAM" id="MobiDB-lite"/>
    </source>
</evidence>
<dbReference type="GO" id="GO:0005654">
    <property type="term" value="C:nucleoplasm"/>
    <property type="evidence" value="ECO:0007669"/>
    <property type="project" value="UniProtKB-SubCell"/>
</dbReference>
<evidence type="ECO:0000256" key="7">
    <source>
        <dbReference type="PROSITE-ProRule" id="PRU00221"/>
    </source>
</evidence>
<dbReference type="Proteomes" id="UP000198372">
    <property type="component" value="Unassembled WGS sequence"/>
</dbReference>
<dbReference type="PRINTS" id="PR00320">
    <property type="entry name" value="GPROTEINBRPT"/>
</dbReference>
<dbReference type="InterPro" id="IPR019775">
    <property type="entry name" value="WD40_repeat_CS"/>
</dbReference>
<evidence type="ECO:0000256" key="4">
    <source>
        <dbReference type="ARBA" id="ARBA00022737"/>
    </source>
</evidence>
<evidence type="ECO:0000256" key="5">
    <source>
        <dbReference type="ARBA" id="ARBA00023242"/>
    </source>
</evidence>
<dbReference type="InterPro" id="IPR012972">
    <property type="entry name" value="NLE"/>
</dbReference>
<dbReference type="GO" id="GO:0000463">
    <property type="term" value="P:maturation of LSU-rRNA from tricistronic rRNA transcript (SSU-rRNA, 5.8S rRNA, LSU-rRNA)"/>
    <property type="evidence" value="ECO:0007669"/>
    <property type="project" value="UniProtKB-UniRule"/>
</dbReference>
<dbReference type="InterPro" id="IPR001680">
    <property type="entry name" value="WD40_rpt"/>
</dbReference>
<dbReference type="STRING" id="269621.A0A238F791"/>
<dbReference type="HAMAP" id="MF_03029">
    <property type="entry name" value="WDR12"/>
    <property type="match status" value="1"/>
</dbReference>
<dbReference type="GO" id="GO:0030687">
    <property type="term" value="C:preribosome, large subunit precursor"/>
    <property type="evidence" value="ECO:0007669"/>
    <property type="project" value="UniProtKB-UniRule"/>
</dbReference>
<comment type="function">
    <text evidence="6">Component of the NOP7 complex, which is required for maturation of the 25S and 5.8S ribosomal RNAs and formation of the 60S ribosome.</text>
</comment>
<dbReference type="PROSITE" id="PS50082">
    <property type="entry name" value="WD_REPEATS_2"/>
    <property type="match status" value="3"/>
</dbReference>
<protein>
    <recommendedName>
        <fullName evidence="6">Ribosome biogenesis protein YTM1</fullName>
    </recommendedName>
</protein>
<dbReference type="OrthoDB" id="10251381at2759"/>
<organism evidence="10 11">
    <name type="scientific">Microbotryum intermedium</name>
    <dbReference type="NCBI Taxonomy" id="269621"/>
    <lineage>
        <taxon>Eukaryota</taxon>
        <taxon>Fungi</taxon>
        <taxon>Dikarya</taxon>
        <taxon>Basidiomycota</taxon>
        <taxon>Pucciniomycotina</taxon>
        <taxon>Microbotryomycetes</taxon>
        <taxon>Microbotryales</taxon>
        <taxon>Microbotryaceae</taxon>
        <taxon>Microbotryum</taxon>
    </lineage>
</organism>
<dbReference type="PROSITE" id="PS50294">
    <property type="entry name" value="WD_REPEATS_REGION"/>
    <property type="match status" value="1"/>
</dbReference>
<evidence type="ECO:0000313" key="11">
    <source>
        <dbReference type="Proteomes" id="UP000198372"/>
    </source>
</evidence>
<evidence type="ECO:0000256" key="2">
    <source>
        <dbReference type="ARBA" id="ARBA00022552"/>
    </source>
</evidence>
<dbReference type="AlphaFoldDB" id="A0A238F791"/>